<evidence type="ECO:0000313" key="5">
    <source>
        <dbReference type="EMBL" id="KGG51237.1"/>
    </source>
</evidence>
<feature type="domain" description="Ubiquitin-like" evidence="4">
    <location>
        <begin position="38"/>
        <end position="109"/>
    </location>
</feature>
<evidence type="ECO:0000313" key="6">
    <source>
        <dbReference type="Proteomes" id="UP000029725"/>
    </source>
</evidence>
<feature type="region of interest" description="Disordered" evidence="3">
    <location>
        <begin position="1"/>
        <end position="34"/>
    </location>
</feature>
<sequence length="109" mass="12160">MSSYPFKNTASNSYGLGGTPNQPLSINTSHASSPPSLMEVIVNDRLGKKVRVKCSKKDTIGQLKKLIAAQSGTKADKIILKKWYTIYKDHITLEDYEISDGMSLELYYQ</sequence>
<reference evidence="5 6" key="1">
    <citation type="submission" date="2014-04" db="EMBL/GenBank/DDBJ databases">
        <title>A new species of microsporidia sheds light on the evolution of extreme parasitism.</title>
        <authorList>
            <person name="Haag K.L."/>
            <person name="James T.Y."/>
            <person name="Larsson R."/>
            <person name="Schaer T.M."/>
            <person name="Refardt D."/>
            <person name="Pombert J.-F."/>
            <person name="Ebert D."/>
        </authorList>
    </citation>
    <scope>NUCLEOTIDE SEQUENCE [LARGE SCALE GENOMIC DNA]</scope>
    <source>
        <strain evidence="5 6">UGP3</strain>
        <tissue evidence="5">Spores</tissue>
    </source>
</reference>
<keyword evidence="6" id="KW-1185">Reference proteome</keyword>
<evidence type="ECO:0000259" key="4">
    <source>
        <dbReference type="PROSITE" id="PS50053"/>
    </source>
</evidence>
<dbReference type="PROSITE" id="PS50053">
    <property type="entry name" value="UBIQUITIN_2"/>
    <property type="match status" value="1"/>
</dbReference>
<gene>
    <name evidence="5" type="ORF">DI09_403p10</name>
</gene>
<name>A0A098VQA8_9MICR</name>
<dbReference type="Pfam" id="PF00240">
    <property type="entry name" value="ubiquitin"/>
    <property type="match status" value="1"/>
</dbReference>
<dbReference type="FunFam" id="3.10.20.90:FF:000052">
    <property type="entry name" value="Ubiquitin-like protein 5"/>
    <property type="match status" value="1"/>
</dbReference>
<dbReference type="CDD" id="cd01791">
    <property type="entry name" value="Ubl_UBL5"/>
    <property type="match status" value="1"/>
</dbReference>
<dbReference type="SUPFAM" id="SSF54236">
    <property type="entry name" value="Ubiquitin-like"/>
    <property type="match status" value="1"/>
</dbReference>
<accession>A0A098VQA8</accession>
<dbReference type="HOGENOM" id="CLU_156193_0_0_1"/>
<dbReference type="InterPro" id="IPR000626">
    <property type="entry name" value="Ubiquitin-like_dom"/>
</dbReference>
<protein>
    <recommendedName>
        <fullName evidence="1">Ubiquitin-like modifier HUB1</fullName>
    </recommendedName>
</protein>
<dbReference type="GeneID" id="25259877"/>
<organism evidence="5 6">
    <name type="scientific">Mitosporidium daphniae</name>
    <dbReference type="NCBI Taxonomy" id="1485682"/>
    <lineage>
        <taxon>Eukaryota</taxon>
        <taxon>Fungi</taxon>
        <taxon>Fungi incertae sedis</taxon>
        <taxon>Microsporidia</taxon>
        <taxon>Mitosporidium</taxon>
    </lineage>
</organism>
<dbReference type="Gene3D" id="3.10.20.90">
    <property type="entry name" value="Phosphatidylinositol 3-kinase Catalytic Subunit, Chain A, domain 1"/>
    <property type="match status" value="1"/>
</dbReference>
<dbReference type="EMBL" id="JMKJ01000335">
    <property type="protein sequence ID" value="KGG51237.1"/>
    <property type="molecule type" value="Genomic_DNA"/>
</dbReference>
<dbReference type="VEuPathDB" id="MicrosporidiaDB:DI09_403p10"/>
<dbReference type="OrthoDB" id="3881at2759"/>
<comment type="caution">
    <text evidence="5">The sequence shown here is derived from an EMBL/GenBank/DDBJ whole genome shotgun (WGS) entry which is preliminary data.</text>
</comment>
<evidence type="ECO:0000256" key="1">
    <source>
        <dbReference type="ARBA" id="ARBA00014108"/>
    </source>
</evidence>
<dbReference type="Proteomes" id="UP000029725">
    <property type="component" value="Unassembled WGS sequence"/>
</dbReference>
<keyword evidence="2" id="KW-0833">Ubl conjugation pathway</keyword>
<dbReference type="InterPro" id="IPR029071">
    <property type="entry name" value="Ubiquitin-like_domsf"/>
</dbReference>
<proteinExistence type="predicted"/>
<evidence type="ECO:0000256" key="3">
    <source>
        <dbReference type="SAM" id="MobiDB-lite"/>
    </source>
</evidence>
<dbReference type="PANTHER" id="PTHR13042">
    <property type="entry name" value="UBIQUITIN-LIKE PROTEIN 5"/>
    <property type="match status" value="1"/>
</dbReference>
<evidence type="ECO:0000256" key="2">
    <source>
        <dbReference type="ARBA" id="ARBA00022786"/>
    </source>
</evidence>
<dbReference type="AlphaFoldDB" id="A0A098VQA8"/>
<dbReference type="InterPro" id="IPR039732">
    <property type="entry name" value="Hub1/Ubl5"/>
</dbReference>
<dbReference type="RefSeq" id="XP_013237673.1">
    <property type="nucleotide sequence ID" value="XM_013382219.1"/>
</dbReference>